<sequence length="290" mass="31595">MSAAVTLWFIAAEDPESVRRVLAAEPKADRGFGRKYLSQLRPDWPVTPIGDFPLNRSTSVGRGEFYIAAFPGVTVVQTLLDGVQEISSVDAHLHASIPAHTIFAFGRNEKAGYGGYACWQDGKLTRAFSAVHNGVLEDKGLPEPFEGPFWAGEHSTDRGGISLPFDPVELVDAAEDSWMGIGLNTGEVDINVAAFAVDGRRPPRLDEGRSVRRRTHRELAHDAATALGLGAEASYDDYEEHSLEKNQGEEFVQLAQAAAAAGRRVGRGLVRRTRTLGHRINEAIRHSDRG</sequence>
<accession>A0ABN4DCC1</accession>
<organism evidence="1 2">
    <name type="scientific">Corynebacterium atypicum</name>
    <dbReference type="NCBI Taxonomy" id="191610"/>
    <lineage>
        <taxon>Bacteria</taxon>
        <taxon>Bacillati</taxon>
        <taxon>Actinomycetota</taxon>
        <taxon>Actinomycetes</taxon>
        <taxon>Mycobacteriales</taxon>
        <taxon>Corynebacteriaceae</taxon>
        <taxon>Corynebacterium</taxon>
    </lineage>
</organism>
<reference evidence="1 2" key="1">
    <citation type="submission" date="2014-07" db="EMBL/GenBank/DDBJ databases">
        <title>Complete genome sequence of Corynebacterium atypicum DSM 44849: identifiction of the mycolic acid biosynthesis genes.</title>
        <authorList>
            <person name="Tippelt A."/>
            <person name="Mollmann S."/>
            <person name="Albersmeier A."/>
            <person name="Jaenicke S."/>
            <person name="Ruckert C."/>
            <person name="Tauch A."/>
        </authorList>
    </citation>
    <scope>NUCLEOTIDE SEQUENCE [LARGE SCALE GENOMIC DNA]</scope>
    <source>
        <strain evidence="1 2">R2070</strain>
    </source>
</reference>
<gene>
    <name evidence="1" type="ORF">CATYP_03160</name>
</gene>
<protein>
    <submittedName>
        <fullName evidence="1">Uncharacterized protein</fullName>
    </submittedName>
</protein>
<evidence type="ECO:0000313" key="1">
    <source>
        <dbReference type="EMBL" id="AIG63841.1"/>
    </source>
</evidence>
<dbReference type="InterPro" id="IPR053847">
    <property type="entry name" value="DUF6928"/>
</dbReference>
<dbReference type="Proteomes" id="UP000028504">
    <property type="component" value="Chromosome"/>
</dbReference>
<dbReference type="EMBL" id="CP008944">
    <property type="protein sequence ID" value="AIG63841.1"/>
    <property type="molecule type" value="Genomic_DNA"/>
</dbReference>
<proteinExistence type="predicted"/>
<evidence type="ECO:0000313" key="2">
    <source>
        <dbReference type="Proteomes" id="UP000028504"/>
    </source>
</evidence>
<dbReference type="Pfam" id="PF21997">
    <property type="entry name" value="DUF6928"/>
    <property type="match status" value="1"/>
</dbReference>
<name>A0ABN4DCC1_9CORY</name>
<keyword evidence="2" id="KW-1185">Reference proteome</keyword>